<gene>
    <name evidence="9" type="ORF">B0A55_02284</name>
</gene>
<evidence type="ECO:0000256" key="4">
    <source>
        <dbReference type="ARBA" id="ARBA00022982"/>
    </source>
</evidence>
<dbReference type="Gene3D" id="1.20.120.1770">
    <property type="match status" value="1"/>
</dbReference>
<evidence type="ECO:0000256" key="7">
    <source>
        <dbReference type="SAM" id="Phobius"/>
    </source>
</evidence>
<dbReference type="EMBL" id="NAJQ01000032">
    <property type="protein sequence ID" value="TKA82550.1"/>
    <property type="molecule type" value="Genomic_DNA"/>
</dbReference>
<keyword evidence="2" id="KW-0813">Transport</keyword>
<keyword evidence="5 7" id="KW-1133">Transmembrane helix</keyword>
<dbReference type="InterPro" id="IPR006593">
    <property type="entry name" value="Cyt_b561/ferric_Rdtase_TM"/>
</dbReference>
<dbReference type="PROSITE" id="PS50939">
    <property type="entry name" value="CYTOCHROME_B561"/>
    <property type="match status" value="1"/>
</dbReference>
<dbReference type="PANTHER" id="PTHR47797">
    <property type="entry name" value="DEHYDROGENASE, PUTATIVE (AFU_ORTHOLOGUE AFUA_8G05805)-RELATED"/>
    <property type="match status" value="1"/>
</dbReference>
<feature type="transmembrane region" description="Helical" evidence="7">
    <location>
        <begin position="27"/>
        <end position="49"/>
    </location>
</feature>
<comment type="subcellular location">
    <subcellularLocation>
        <location evidence="1">Membrane</location>
    </subcellularLocation>
</comment>
<dbReference type="STRING" id="329884.A0A4U0XXM8"/>
<dbReference type="GO" id="GO:0016020">
    <property type="term" value="C:membrane"/>
    <property type="evidence" value="ECO:0007669"/>
    <property type="project" value="UniProtKB-SubCell"/>
</dbReference>
<feature type="transmembrane region" description="Helical" evidence="7">
    <location>
        <begin position="98"/>
        <end position="118"/>
    </location>
</feature>
<dbReference type="AlphaFoldDB" id="A0A4U0XXM8"/>
<protein>
    <recommendedName>
        <fullName evidence="8">Cytochrome b561 domain-containing protein</fullName>
    </recommendedName>
</protein>
<dbReference type="Proteomes" id="UP000309340">
    <property type="component" value="Unassembled WGS sequence"/>
</dbReference>
<sequence>MGPSVCDSWLRNGGQCVGKSLTSTHQLLGLLLLAFILIQFGLGLTHHLLFKRYKANRSHPPAAYLRKLHLILGPATIVLALVNGGLGLNLAGDTSARIPYTIVVAVLGIGFLLVRGYLYLFQRAAAPYAPDEEVLEQYRRTNSFGVGSLMDTGSPFGVRGKRKGDLGGGYEYEGVAVPVPEAYHEGQTPASAFSGGSPGSAASWWSRRPWEEGVGMTVVSVASSTLGWEVSSSGPGPSAD</sequence>
<name>A0A4U0XXM8_9PEZI</name>
<evidence type="ECO:0000256" key="1">
    <source>
        <dbReference type="ARBA" id="ARBA00004370"/>
    </source>
</evidence>
<proteinExistence type="predicted"/>
<evidence type="ECO:0000313" key="9">
    <source>
        <dbReference type="EMBL" id="TKA82550.1"/>
    </source>
</evidence>
<keyword evidence="6 7" id="KW-0472">Membrane</keyword>
<evidence type="ECO:0000256" key="3">
    <source>
        <dbReference type="ARBA" id="ARBA00022692"/>
    </source>
</evidence>
<evidence type="ECO:0000259" key="8">
    <source>
        <dbReference type="PROSITE" id="PS50939"/>
    </source>
</evidence>
<evidence type="ECO:0000313" key="10">
    <source>
        <dbReference type="Proteomes" id="UP000309340"/>
    </source>
</evidence>
<evidence type="ECO:0000256" key="6">
    <source>
        <dbReference type="ARBA" id="ARBA00023136"/>
    </source>
</evidence>
<evidence type="ECO:0000256" key="5">
    <source>
        <dbReference type="ARBA" id="ARBA00022989"/>
    </source>
</evidence>
<reference evidence="9 10" key="1">
    <citation type="submission" date="2017-03" db="EMBL/GenBank/DDBJ databases">
        <title>Genomes of endolithic fungi from Antarctica.</title>
        <authorList>
            <person name="Coleine C."/>
            <person name="Masonjones S."/>
            <person name="Stajich J.E."/>
        </authorList>
    </citation>
    <scope>NUCLEOTIDE SEQUENCE [LARGE SCALE GENOMIC DNA]</scope>
    <source>
        <strain evidence="9 10">CCFEE 5184</strain>
    </source>
</reference>
<keyword evidence="4" id="KW-0249">Electron transport</keyword>
<evidence type="ECO:0000256" key="2">
    <source>
        <dbReference type="ARBA" id="ARBA00022448"/>
    </source>
</evidence>
<feature type="transmembrane region" description="Helical" evidence="7">
    <location>
        <begin position="70"/>
        <end position="92"/>
    </location>
</feature>
<comment type="caution">
    <text evidence="9">The sequence shown here is derived from an EMBL/GenBank/DDBJ whole genome shotgun (WGS) entry which is preliminary data.</text>
</comment>
<organism evidence="9 10">
    <name type="scientific">Friedmanniomyces simplex</name>
    <dbReference type="NCBI Taxonomy" id="329884"/>
    <lineage>
        <taxon>Eukaryota</taxon>
        <taxon>Fungi</taxon>
        <taxon>Dikarya</taxon>
        <taxon>Ascomycota</taxon>
        <taxon>Pezizomycotina</taxon>
        <taxon>Dothideomycetes</taxon>
        <taxon>Dothideomycetidae</taxon>
        <taxon>Mycosphaerellales</taxon>
        <taxon>Teratosphaeriaceae</taxon>
        <taxon>Friedmanniomyces</taxon>
    </lineage>
</organism>
<keyword evidence="3 7" id="KW-0812">Transmembrane</keyword>
<feature type="domain" description="Cytochrome b561" evidence="8">
    <location>
        <begin position="1"/>
        <end position="123"/>
    </location>
</feature>
<dbReference type="PANTHER" id="PTHR47797:SF1">
    <property type="entry name" value="CYTOCHROME B561 DOMAIN-CONTAINING PROTEIN-RELATED"/>
    <property type="match status" value="1"/>
</dbReference>
<keyword evidence="10" id="KW-1185">Reference proteome</keyword>
<accession>A0A4U0XXM8</accession>